<feature type="region of interest" description="Disordered" evidence="1">
    <location>
        <begin position="693"/>
        <end position="749"/>
    </location>
</feature>
<dbReference type="Proteomes" id="UP000308092">
    <property type="component" value="Unassembled WGS sequence"/>
</dbReference>
<dbReference type="VEuPathDB" id="FungiDB:EYZ11_005674"/>
<dbReference type="GO" id="GO:0000500">
    <property type="term" value="C:RNA polymerase I upstream activating factor complex"/>
    <property type="evidence" value="ECO:0007669"/>
    <property type="project" value="InterPro"/>
</dbReference>
<evidence type="ECO:0000313" key="3">
    <source>
        <dbReference type="Proteomes" id="UP000308092"/>
    </source>
</evidence>
<feature type="compositionally biased region" description="Polar residues" evidence="1">
    <location>
        <begin position="695"/>
        <end position="715"/>
    </location>
</feature>
<keyword evidence="3" id="KW-1185">Reference proteome</keyword>
<reference evidence="2 3" key="1">
    <citation type="submission" date="2019-03" db="EMBL/GenBank/DDBJ databases">
        <title>The genome sequence of a newly discovered highly antifungal drug resistant Aspergillus species, Aspergillus tanneri NIH 1004.</title>
        <authorList>
            <person name="Mounaud S."/>
            <person name="Singh I."/>
            <person name="Joardar V."/>
            <person name="Pakala S."/>
            <person name="Pakala S."/>
            <person name="Venepally P."/>
            <person name="Hoover J."/>
            <person name="Nierman W."/>
            <person name="Chung J."/>
            <person name="Losada L."/>
        </authorList>
    </citation>
    <scope>NUCLEOTIDE SEQUENCE [LARGE SCALE GENOMIC DNA]</scope>
    <source>
        <strain evidence="2 3">NIH1004</strain>
    </source>
</reference>
<dbReference type="GO" id="GO:0000182">
    <property type="term" value="F:rDNA binding"/>
    <property type="evidence" value="ECO:0007669"/>
    <property type="project" value="TreeGrafter"/>
</dbReference>
<dbReference type="GO" id="GO:0042790">
    <property type="term" value="P:nucleolar large rRNA transcription by RNA polymerase I"/>
    <property type="evidence" value="ECO:0007669"/>
    <property type="project" value="InterPro"/>
</dbReference>
<gene>
    <name evidence="2" type="ORF">EYZ11_005674</name>
</gene>
<comment type="caution">
    <text evidence="2">The sequence shown here is derived from an EMBL/GenBank/DDBJ whole genome shotgun (WGS) entry which is preliminary data.</text>
</comment>
<feature type="compositionally biased region" description="Acidic residues" evidence="1">
    <location>
        <begin position="444"/>
        <end position="457"/>
    </location>
</feature>
<feature type="compositionally biased region" description="Acidic residues" evidence="1">
    <location>
        <begin position="592"/>
        <end position="604"/>
    </location>
</feature>
<dbReference type="PANTHER" id="PTHR28079">
    <property type="entry name" value="RNA POLYMERASE I-SPECIFIC TRANSCRIPTION INITIATION FACTOR RRN5"/>
    <property type="match status" value="1"/>
</dbReference>
<accession>A0A4S3JJU7</accession>
<dbReference type="EMBL" id="SOSA01000186">
    <property type="protein sequence ID" value="THC94838.1"/>
    <property type="molecule type" value="Genomic_DNA"/>
</dbReference>
<dbReference type="PANTHER" id="PTHR28079:SF1">
    <property type="entry name" value="RNA POLYMERASE I-SPECIFIC TRANSCRIPTION INITIATION FACTOR RRN5"/>
    <property type="match status" value="1"/>
</dbReference>
<proteinExistence type="predicted"/>
<name>A0A4S3JJU7_9EURO</name>
<feature type="compositionally biased region" description="Polar residues" evidence="1">
    <location>
        <begin position="1"/>
        <end position="18"/>
    </location>
</feature>
<feature type="region of interest" description="Disordered" evidence="1">
    <location>
        <begin position="480"/>
        <end position="508"/>
    </location>
</feature>
<feature type="compositionally biased region" description="Acidic residues" evidence="1">
    <location>
        <begin position="424"/>
        <end position="435"/>
    </location>
</feature>
<dbReference type="AlphaFoldDB" id="A0A4S3JJU7"/>
<dbReference type="GO" id="GO:0001181">
    <property type="term" value="F:RNA polymerase I general transcription initiation factor activity"/>
    <property type="evidence" value="ECO:0007669"/>
    <property type="project" value="TreeGrafter"/>
</dbReference>
<dbReference type="GO" id="GO:0006361">
    <property type="term" value="P:transcription initiation at RNA polymerase I promoter"/>
    <property type="evidence" value="ECO:0007669"/>
    <property type="project" value="TreeGrafter"/>
</dbReference>
<evidence type="ECO:0000256" key="1">
    <source>
        <dbReference type="SAM" id="MobiDB-lite"/>
    </source>
</evidence>
<evidence type="ECO:0008006" key="4">
    <source>
        <dbReference type="Google" id="ProtNLM"/>
    </source>
</evidence>
<sequence length="749" mass="84807">MTQCSSSQSAAGNASDAYTKSMHLEDDSSDPDFDTEVIQIKAHPSSSPAKNDGQNLSELIPRANRGTRSQALECLRRSLTKESVEAYANLLDECVDLAAGKSCGENYNSIQDGIVIWKPKEKDVLFSLLGAKGKNGIREIARAIGTKSELEVQEHLRLLHRGLERQHLRDQHTRTVILGDIPAATELSKSCCNALEEYAELLRLEEQVHEDVAGRKKHKNLWIIDQETADKLDKEIQSQDDNVLQERSAQHTASLLSMPNWIRLSERFFMNFAGPRLADNWVNVAVADETPSVTADAFADFCALTVSVTRRLVQSVIFFAMSRHQHMRNTGHRKARVIKSRDVRTALKVLNMKRDRFGFWVGLARRCNLEVADIRHRKGWKSVYMDYDEVEEILSDKARLTPEPGGRSASRHRSKSRISHVTEGDDADTGSDSDEFLSSPALSSDEEPLPLDEEDEHAEQVDQKVNHMEELHLWTMLDQSSSVSLNPPAENNKEDVTRRPTGKRKTPEDLVNWRDRTLYRGDWEEYGHGIFDVYKDLSKNRQKRRRLNQRAYSPNPPDPSDNETSEASFKGVDLDSNTVGNEQDDKRNPSDGESDDAMEVDEDEPSHNIRAFHDLPSPLEEEPSSGPANGSIHLFEDDEVLKHEPTTHCSPNYYSSELFIPYPEQEEPESPFDTFSWPKISASPMKMLYPPINLNPYSQEQEHQFLTSSSDNGLSTGREKMRESSDEEDDKEGVQLYSQPMSPIDLLSE</sequence>
<protein>
    <recommendedName>
        <fullName evidence="4">Myb-like domain-containing protein</fullName>
    </recommendedName>
</protein>
<dbReference type="InterPro" id="IPR039601">
    <property type="entry name" value="Rrn5"/>
</dbReference>
<feature type="region of interest" description="Disordered" evidence="1">
    <location>
        <begin position="1"/>
        <end position="62"/>
    </location>
</feature>
<feature type="compositionally biased region" description="Polar residues" evidence="1">
    <location>
        <begin position="44"/>
        <end position="57"/>
    </location>
</feature>
<feature type="compositionally biased region" description="Basic residues" evidence="1">
    <location>
        <begin position="409"/>
        <end position="418"/>
    </location>
</feature>
<evidence type="ECO:0000313" key="2">
    <source>
        <dbReference type="EMBL" id="THC94838.1"/>
    </source>
</evidence>
<organism evidence="2 3">
    <name type="scientific">Aspergillus tanneri</name>
    <dbReference type="NCBI Taxonomy" id="1220188"/>
    <lineage>
        <taxon>Eukaryota</taxon>
        <taxon>Fungi</taxon>
        <taxon>Dikarya</taxon>
        <taxon>Ascomycota</taxon>
        <taxon>Pezizomycotina</taxon>
        <taxon>Eurotiomycetes</taxon>
        <taxon>Eurotiomycetidae</taxon>
        <taxon>Eurotiales</taxon>
        <taxon>Aspergillaceae</taxon>
        <taxon>Aspergillus</taxon>
        <taxon>Aspergillus subgen. Circumdati</taxon>
    </lineage>
</organism>
<dbReference type="STRING" id="1220188.A0A4S3JJU7"/>
<feature type="region of interest" description="Disordered" evidence="1">
    <location>
        <begin position="544"/>
        <end position="629"/>
    </location>
</feature>
<feature type="region of interest" description="Disordered" evidence="1">
    <location>
        <begin position="398"/>
        <end position="461"/>
    </location>
</feature>